<dbReference type="SUPFAM" id="SSF52540">
    <property type="entry name" value="P-loop containing nucleoside triphosphate hydrolases"/>
    <property type="match status" value="1"/>
</dbReference>
<name>A0A9D1Q9H8_9FIRM</name>
<gene>
    <name evidence="3" type="ORF">H9890_03835</name>
</gene>
<dbReference type="AlphaFoldDB" id="A0A9D1Q9H8"/>
<dbReference type="Pfam" id="PF07683">
    <property type="entry name" value="CobW_C"/>
    <property type="match status" value="1"/>
</dbReference>
<dbReference type="InterPro" id="IPR003495">
    <property type="entry name" value="CobW/HypB/UreG_nucleotide-bd"/>
</dbReference>
<proteinExistence type="predicted"/>
<organism evidence="3 4">
    <name type="scientific">Candidatus Faecalibacterium intestinigallinarum</name>
    <dbReference type="NCBI Taxonomy" id="2838581"/>
    <lineage>
        <taxon>Bacteria</taxon>
        <taxon>Bacillati</taxon>
        <taxon>Bacillota</taxon>
        <taxon>Clostridia</taxon>
        <taxon>Eubacteriales</taxon>
        <taxon>Oscillospiraceae</taxon>
        <taxon>Faecalibacterium</taxon>
    </lineage>
</organism>
<reference evidence="3" key="1">
    <citation type="journal article" date="2021" name="PeerJ">
        <title>Extensive microbial diversity within the chicken gut microbiome revealed by metagenomics and culture.</title>
        <authorList>
            <person name="Gilroy R."/>
            <person name="Ravi A."/>
            <person name="Getino M."/>
            <person name="Pursley I."/>
            <person name="Horton D.L."/>
            <person name="Alikhan N.F."/>
            <person name="Baker D."/>
            <person name="Gharbi K."/>
            <person name="Hall N."/>
            <person name="Watson M."/>
            <person name="Adriaenssens E.M."/>
            <person name="Foster-Nyarko E."/>
            <person name="Jarju S."/>
            <person name="Secka A."/>
            <person name="Antonio M."/>
            <person name="Oren A."/>
            <person name="Chaudhuri R.R."/>
            <person name="La Ragione R."/>
            <person name="Hildebrand F."/>
            <person name="Pallen M.J."/>
        </authorList>
    </citation>
    <scope>NUCLEOTIDE SEQUENCE</scope>
    <source>
        <strain evidence="3">ChiHcolR34-3080</strain>
    </source>
</reference>
<evidence type="ECO:0000259" key="2">
    <source>
        <dbReference type="Pfam" id="PF07683"/>
    </source>
</evidence>
<dbReference type="GO" id="GO:0005737">
    <property type="term" value="C:cytoplasm"/>
    <property type="evidence" value="ECO:0007669"/>
    <property type="project" value="TreeGrafter"/>
</dbReference>
<protein>
    <submittedName>
        <fullName evidence="3">GTP-binding protein</fullName>
    </submittedName>
</protein>
<dbReference type="InterPro" id="IPR027417">
    <property type="entry name" value="P-loop_NTPase"/>
</dbReference>
<dbReference type="Pfam" id="PF02492">
    <property type="entry name" value="cobW"/>
    <property type="match status" value="1"/>
</dbReference>
<feature type="domain" description="CobW C-terminal" evidence="2">
    <location>
        <begin position="242"/>
        <end position="315"/>
    </location>
</feature>
<dbReference type="PANTHER" id="PTHR13748">
    <property type="entry name" value="COBW-RELATED"/>
    <property type="match status" value="1"/>
</dbReference>
<dbReference type="Gene3D" id="3.40.50.300">
    <property type="entry name" value="P-loop containing nucleotide triphosphate hydrolases"/>
    <property type="match status" value="1"/>
</dbReference>
<sequence length="319" mass="34504">MIKIDLITGFLGAGKTTFIHAYARWLMAQGQKIGILENDYGAVNVDRMLLQDLEGPQCDLDMIAGGCDADCHRRRFRTKLIAMGMLGYDRVLVEPSGIYDVDEFFDALCEAPLDRWYEPGSVIAILDAGLEEELSPAAAYLLASEAASAGCVVLSRAGEAGEEKVAAALARLDRALQAVGCARRFGTGEDVLARDWASLTDADFARLAGCGWRQARFAKRRPDGLTDAGGFESLCFLGMDCAPEELRRRVQALWGNAACGRVFRVKGFLQTPGGWLELNAARDSFALRPIREGQAVLIVIGEGLDRQAIADALGAELPV</sequence>
<accession>A0A9D1Q9H8</accession>
<dbReference type="PANTHER" id="PTHR13748:SF62">
    <property type="entry name" value="COBW DOMAIN-CONTAINING PROTEIN"/>
    <property type="match status" value="1"/>
</dbReference>
<dbReference type="EMBL" id="DXHQ01000044">
    <property type="protein sequence ID" value="HIW08519.1"/>
    <property type="molecule type" value="Genomic_DNA"/>
</dbReference>
<dbReference type="Proteomes" id="UP000823933">
    <property type="component" value="Unassembled WGS sequence"/>
</dbReference>
<dbReference type="InterPro" id="IPR051316">
    <property type="entry name" value="Zinc-reg_GTPase_activator"/>
</dbReference>
<dbReference type="SUPFAM" id="SSF90002">
    <property type="entry name" value="Hypothetical protein YjiA, C-terminal domain"/>
    <property type="match status" value="1"/>
</dbReference>
<dbReference type="InterPro" id="IPR011629">
    <property type="entry name" value="CobW-like_C"/>
</dbReference>
<reference evidence="3" key="2">
    <citation type="submission" date="2021-04" db="EMBL/GenBank/DDBJ databases">
        <authorList>
            <person name="Gilroy R."/>
        </authorList>
    </citation>
    <scope>NUCLEOTIDE SEQUENCE</scope>
    <source>
        <strain evidence="3">ChiHcolR34-3080</strain>
    </source>
</reference>
<evidence type="ECO:0000313" key="4">
    <source>
        <dbReference type="Proteomes" id="UP000823933"/>
    </source>
</evidence>
<comment type="caution">
    <text evidence="3">The sequence shown here is derived from an EMBL/GenBank/DDBJ whole genome shotgun (WGS) entry which is preliminary data.</text>
</comment>
<feature type="domain" description="CobW/HypB/UreG nucleotide-binding" evidence="1">
    <location>
        <begin position="6"/>
        <end position="173"/>
    </location>
</feature>
<evidence type="ECO:0000313" key="3">
    <source>
        <dbReference type="EMBL" id="HIW08519.1"/>
    </source>
</evidence>
<evidence type="ECO:0000259" key="1">
    <source>
        <dbReference type="Pfam" id="PF02492"/>
    </source>
</evidence>